<evidence type="ECO:0000313" key="15">
    <source>
        <dbReference type="Proteomes" id="UP001161438"/>
    </source>
</evidence>
<dbReference type="Proteomes" id="UP001161438">
    <property type="component" value="Chromosome 4"/>
</dbReference>
<dbReference type="GO" id="GO:0005524">
    <property type="term" value="F:ATP binding"/>
    <property type="evidence" value="ECO:0007669"/>
    <property type="project" value="UniProtKB-UniRule"/>
</dbReference>
<dbReference type="FunFam" id="3.30.810.10:FF:000008">
    <property type="entry name" value="MSS4p Phosphatidylinositol-4-phosphate 5-kinase"/>
    <property type="match status" value="1"/>
</dbReference>
<dbReference type="Pfam" id="PF01504">
    <property type="entry name" value="PIP5K"/>
    <property type="match status" value="1"/>
</dbReference>
<accession>A0AA35IYJ8</accession>
<keyword evidence="15" id="KW-1185">Reference proteome</keyword>
<dbReference type="Gene3D" id="3.30.800.10">
    <property type="entry name" value="Phosphatidylinositol Phosphate Kinase II Beta"/>
    <property type="match status" value="1"/>
</dbReference>
<evidence type="ECO:0000256" key="8">
    <source>
        <dbReference type="ARBA" id="ARBA00078403"/>
    </source>
</evidence>
<feature type="compositionally biased region" description="Polar residues" evidence="12">
    <location>
        <begin position="131"/>
        <end position="141"/>
    </location>
</feature>
<evidence type="ECO:0000256" key="2">
    <source>
        <dbReference type="ARBA" id="ARBA00012172"/>
    </source>
</evidence>
<dbReference type="AlphaFoldDB" id="A0AA35IYJ8"/>
<dbReference type="FunFam" id="3.30.800.10:FF:000009">
    <property type="entry name" value="Phosphatidylinositol 4-phosphate 5-kinase its3"/>
    <property type="match status" value="1"/>
</dbReference>
<keyword evidence="3" id="KW-0597">Phosphoprotein</keyword>
<evidence type="ECO:0000313" key="14">
    <source>
        <dbReference type="EMBL" id="CAI4038081.1"/>
    </source>
</evidence>
<dbReference type="GO" id="GO:0016308">
    <property type="term" value="F:1-phosphatidylinositol-4-phosphate 5-kinase activity"/>
    <property type="evidence" value="ECO:0007669"/>
    <property type="project" value="UniProtKB-EC"/>
</dbReference>
<dbReference type="GeneID" id="80917292"/>
<feature type="compositionally biased region" description="Low complexity" evidence="12">
    <location>
        <begin position="62"/>
        <end position="78"/>
    </location>
</feature>
<evidence type="ECO:0000256" key="4">
    <source>
        <dbReference type="ARBA" id="ARBA00022679"/>
    </source>
</evidence>
<keyword evidence="6 11" id="KW-0418">Kinase</keyword>
<reference evidence="14" key="1">
    <citation type="submission" date="2022-10" db="EMBL/GenBank/DDBJ databases">
        <authorList>
            <person name="Byrne P K."/>
        </authorList>
    </citation>
    <scope>NUCLEOTIDE SEQUENCE</scope>
    <source>
        <strain evidence="14">IFO1815</strain>
    </source>
</reference>
<feature type="compositionally biased region" description="Polar residues" evidence="12">
    <location>
        <begin position="158"/>
        <end position="169"/>
    </location>
</feature>
<evidence type="ECO:0000256" key="7">
    <source>
        <dbReference type="ARBA" id="ARBA00022840"/>
    </source>
</evidence>
<sequence>MSVLRSQPTSVVPLHLITSPSRKTEQERSLLQSATIERHQDLSVPNSNPDSNHRIRKDHNNHTSYHSSSNSESNMESPHLSDGESSTPTSIEELNPTINNSRLVKRNYSISIDPLHNNSNNNTDDDHPNTITSPRPNSSNNREIEKYSFPEGKESKKVTTPSLNSNGYLDNPGLVQTDSYIQDLNDDHVLLNKRVSRRSSRISTVTAASTTIKQRRNTQDSNLPNIPFHASKHSQILPMDDSDVLKLTNANTNVNPNSASKINHSMSSLPLHPLPQPSQKSKQYHMVSKSTTSLPPENDHYYQHTHGNNRNHTVNAAVTSGSAGLKRSESATAEIKKMRQSLLHKREMKRKRKTFLVDDDRVLIGNKVSEGHVNFIIAYNMLTGIRVAVSRCSGIMKPLTPADFRFTKKLAFDYHGNELTPSSQYAFKFKDYCPEVFRELRALFGLDPADYLVSLTSKYILSELNSPGKSGSFFYYSRDYKYIIKTIHHSEHIHLRKHIQEYYNHVKDNPNTLICQFYGLHRVKMPISFQNKIKHRKIYFLVMNNLFPPHLDIHITYDLKGSTWGRFTNLDKERLAKDRSYRPVMKDLNWLEEGQKIKFGPLKKKTFLTQLKKDVELLAKLNTMDYSLLIGIHDINKAKEDDIQLADTASIEEQPQTQGPIRTGTGTVVRHFFREFEGGIRASDQFNNDVDLIYYVGIIDFLTNYSVMKKLETFWRSLRHDTKLVSAIPPRDYANRFYEFIEDSVDPLSQEKKKSSYKDDPSRKNYKD</sequence>
<dbReference type="CDD" id="cd17303">
    <property type="entry name" value="PIPKc_PIP5K_yeast_like"/>
    <property type="match status" value="1"/>
</dbReference>
<dbReference type="InterPro" id="IPR027483">
    <property type="entry name" value="PInositol-4-P-4/5-kinase_C_sf"/>
</dbReference>
<proteinExistence type="predicted"/>
<dbReference type="PANTHER" id="PTHR23086">
    <property type="entry name" value="PHOSPHATIDYLINOSITOL-4-PHOSPHATE 5-KINASE"/>
    <property type="match status" value="1"/>
</dbReference>
<dbReference type="InterPro" id="IPR027484">
    <property type="entry name" value="PInositol-4-P-5-kinase_N"/>
</dbReference>
<keyword evidence="4 11" id="KW-0808">Transferase</keyword>
<dbReference type="RefSeq" id="XP_056081196.1">
    <property type="nucleotide sequence ID" value="XM_056221402.1"/>
</dbReference>
<dbReference type="InterPro" id="IPR023610">
    <property type="entry name" value="PInositol-4/5-P-5/4-kinase"/>
</dbReference>
<evidence type="ECO:0000256" key="6">
    <source>
        <dbReference type="ARBA" id="ARBA00022777"/>
    </source>
</evidence>
<comment type="catalytic activity">
    <reaction evidence="1">
        <text>a 1,2-diacyl-sn-glycero-3-phospho-(1D-myo-inositol 4-phosphate) + ATP = a 1,2-diacyl-sn-glycero-3-phospho-(1D-myo-inositol-4,5-bisphosphate) + ADP + H(+)</text>
        <dbReference type="Rhea" id="RHEA:14425"/>
        <dbReference type="ChEBI" id="CHEBI:15378"/>
        <dbReference type="ChEBI" id="CHEBI:30616"/>
        <dbReference type="ChEBI" id="CHEBI:58178"/>
        <dbReference type="ChEBI" id="CHEBI:58456"/>
        <dbReference type="ChEBI" id="CHEBI:456216"/>
        <dbReference type="EC" id="2.7.1.68"/>
    </reaction>
</comment>
<feature type="region of interest" description="Disordered" evidence="12">
    <location>
        <begin position="747"/>
        <end position="768"/>
    </location>
</feature>
<dbReference type="GO" id="GO:0005886">
    <property type="term" value="C:plasma membrane"/>
    <property type="evidence" value="ECO:0007669"/>
    <property type="project" value="TreeGrafter"/>
</dbReference>
<dbReference type="InterPro" id="IPR002498">
    <property type="entry name" value="PInositol-4-P-4/5-kinase_core"/>
</dbReference>
<dbReference type="GO" id="GO:0046854">
    <property type="term" value="P:phosphatidylinositol phosphate biosynthetic process"/>
    <property type="evidence" value="ECO:0007669"/>
    <property type="project" value="TreeGrafter"/>
</dbReference>
<feature type="compositionally biased region" description="Basic and acidic residues" evidence="12">
    <location>
        <begin position="142"/>
        <end position="157"/>
    </location>
</feature>
<evidence type="ECO:0000256" key="11">
    <source>
        <dbReference type="PROSITE-ProRule" id="PRU00781"/>
    </source>
</evidence>
<keyword evidence="5 11" id="KW-0547">Nucleotide-binding</keyword>
<dbReference type="EC" id="2.7.1.68" evidence="2"/>
<dbReference type="Gene3D" id="3.30.810.10">
    <property type="entry name" value="2-Layer Sandwich"/>
    <property type="match status" value="1"/>
</dbReference>
<evidence type="ECO:0000256" key="1">
    <source>
        <dbReference type="ARBA" id="ARBA00000444"/>
    </source>
</evidence>
<feature type="region of interest" description="Disordered" evidence="12">
    <location>
        <begin position="114"/>
        <end position="169"/>
    </location>
</feature>
<name>A0AA35IYJ8_SACMI</name>
<dbReference type="SMART" id="SM00330">
    <property type="entry name" value="PIPKc"/>
    <property type="match status" value="1"/>
</dbReference>
<gene>
    <name evidence="14" type="primary">SMKI04G4210</name>
    <name evidence="14" type="ORF">SMKI_04G4210</name>
</gene>
<evidence type="ECO:0000256" key="3">
    <source>
        <dbReference type="ARBA" id="ARBA00022553"/>
    </source>
</evidence>
<evidence type="ECO:0000259" key="13">
    <source>
        <dbReference type="PROSITE" id="PS51455"/>
    </source>
</evidence>
<dbReference type="SUPFAM" id="SSF56104">
    <property type="entry name" value="SAICAR synthase-like"/>
    <property type="match status" value="1"/>
</dbReference>
<feature type="region of interest" description="Disordered" evidence="12">
    <location>
        <begin position="35"/>
        <end position="98"/>
    </location>
</feature>
<keyword evidence="7 11" id="KW-0067">ATP-binding</keyword>
<feature type="domain" description="PIPK" evidence="13">
    <location>
        <begin position="365"/>
        <end position="745"/>
    </location>
</feature>
<evidence type="ECO:0000256" key="9">
    <source>
        <dbReference type="ARBA" id="ARBA00080374"/>
    </source>
</evidence>
<organism evidence="14 15">
    <name type="scientific">Saccharomyces mikatae IFO 1815</name>
    <dbReference type="NCBI Taxonomy" id="226126"/>
    <lineage>
        <taxon>Eukaryota</taxon>
        <taxon>Fungi</taxon>
        <taxon>Dikarya</taxon>
        <taxon>Ascomycota</taxon>
        <taxon>Saccharomycotina</taxon>
        <taxon>Saccharomycetes</taxon>
        <taxon>Saccharomycetales</taxon>
        <taxon>Saccharomycetaceae</taxon>
        <taxon>Saccharomyces</taxon>
    </lineage>
</organism>
<evidence type="ECO:0000256" key="12">
    <source>
        <dbReference type="SAM" id="MobiDB-lite"/>
    </source>
</evidence>
<evidence type="ECO:0000256" key="10">
    <source>
        <dbReference type="ARBA" id="ARBA00082306"/>
    </source>
</evidence>
<dbReference type="PANTHER" id="PTHR23086:SF8">
    <property type="entry name" value="PHOSPHATIDYLINOSITOL 5-PHOSPHATE 4-KINASE, ISOFORM A"/>
    <property type="match status" value="1"/>
</dbReference>
<protein>
    <recommendedName>
        <fullName evidence="2">1-phosphatidylinositol-4-phosphate 5-kinase</fullName>
        <ecNumber evidence="2">2.7.1.68</ecNumber>
    </recommendedName>
    <alternativeName>
        <fullName evidence="10">1-phosphatidylinositol 4-phosphate kinase</fullName>
    </alternativeName>
    <alternativeName>
        <fullName evidence="8">Diphosphoinositide kinase</fullName>
    </alternativeName>
    <alternativeName>
        <fullName evidence="9">PIP5K</fullName>
    </alternativeName>
</protein>
<feature type="compositionally biased region" description="Polar residues" evidence="12">
    <location>
        <begin position="83"/>
        <end position="98"/>
    </location>
</feature>
<dbReference type="EMBL" id="OX365760">
    <property type="protein sequence ID" value="CAI4038081.1"/>
    <property type="molecule type" value="Genomic_DNA"/>
</dbReference>
<feature type="compositionally biased region" description="Basic and acidic residues" evidence="12">
    <location>
        <begin position="749"/>
        <end position="768"/>
    </location>
</feature>
<dbReference type="PROSITE" id="PS51455">
    <property type="entry name" value="PIPK"/>
    <property type="match status" value="1"/>
</dbReference>
<evidence type="ECO:0000256" key="5">
    <source>
        <dbReference type="ARBA" id="ARBA00022741"/>
    </source>
</evidence>